<reference evidence="2 3" key="1">
    <citation type="submission" date="2018-05" db="EMBL/GenBank/DDBJ databases">
        <authorList>
            <person name="Lanie J.A."/>
            <person name="Ng W.-L."/>
            <person name="Kazmierczak K.M."/>
            <person name="Andrzejewski T.M."/>
            <person name="Davidsen T.M."/>
            <person name="Wayne K.J."/>
            <person name="Tettelin H."/>
            <person name="Glass J.I."/>
            <person name="Rusch D."/>
            <person name="Podicherti R."/>
            <person name="Tsui H.-C.T."/>
            <person name="Winkler M.E."/>
        </authorList>
    </citation>
    <scope>NUCLEOTIDE SEQUENCE [LARGE SCALE GENOMIC DNA]</scope>
    <source>
        <strain evidence="2 3">BUT-10</strain>
    </source>
</reference>
<dbReference type="NCBIfam" id="TIGR02595">
    <property type="entry name" value="PEP_CTERM"/>
    <property type="match status" value="1"/>
</dbReference>
<evidence type="ECO:0000313" key="3">
    <source>
        <dbReference type="Proteomes" id="UP000249524"/>
    </source>
</evidence>
<comment type="caution">
    <text evidence="2">The sequence shown here is derived from an EMBL/GenBank/DDBJ whole genome shotgun (WGS) entry which is preliminary data.</text>
</comment>
<evidence type="ECO:0000259" key="1">
    <source>
        <dbReference type="Pfam" id="PF07589"/>
    </source>
</evidence>
<gene>
    <name evidence="2" type="ORF">DJ019_03110</name>
</gene>
<dbReference type="EMBL" id="QFYS01000001">
    <property type="protein sequence ID" value="RAK69269.1"/>
    <property type="molecule type" value="Genomic_DNA"/>
</dbReference>
<protein>
    <recommendedName>
        <fullName evidence="1">Ice-binding protein C-terminal domain-containing protein</fullName>
    </recommendedName>
</protein>
<sequence length="129" mass="13836">MDQSPAGFDLGDFFYAQQGVRVTLPYAVKAFGVLVNTNLPQTNFLIINGQTTFATAAAYDFHTFTFLGVISDTAFSQVGWFTSEVANVAEIQYERLGGGVVPEPGTWALMILGFGAAGAALRRRQAAFA</sequence>
<accession>A0A328BRJ4</accession>
<proteinExistence type="predicted"/>
<dbReference type="InterPro" id="IPR013424">
    <property type="entry name" value="Ice-binding_C"/>
</dbReference>
<keyword evidence="3" id="KW-1185">Reference proteome</keyword>
<dbReference type="Proteomes" id="UP000249524">
    <property type="component" value="Unassembled WGS sequence"/>
</dbReference>
<feature type="domain" description="Ice-binding protein C-terminal" evidence="1">
    <location>
        <begin position="101"/>
        <end position="124"/>
    </location>
</feature>
<organism evidence="2 3">
    <name type="scientific">Phenylobacterium kunshanense</name>
    <dbReference type="NCBI Taxonomy" id="1445034"/>
    <lineage>
        <taxon>Bacteria</taxon>
        <taxon>Pseudomonadati</taxon>
        <taxon>Pseudomonadota</taxon>
        <taxon>Alphaproteobacteria</taxon>
        <taxon>Caulobacterales</taxon>
        <taxon>Caulobacteraceae</taxon>
        <taxon>Phenylobacterium</taxon>
    </lineage>
</organism>
<name>A0A328BRJ4_9CAUL</name>
<dbReference type="AlphaFoldDB" id="A0A328BRJ4"/>
<dbReference type="NCBIfam" id="NF035944">
    <property type="entry name" value="PEPxxWA-CTERM"/>
    <property type="match status" value="1"/>
</dbReference>
<dbReference type="Pfam" id="PF07589">
    <property type="entry name" value="PEP-CTERM"/>
    <property type="match status" value="1"/>
</dbReference>
<evidence type="ECO:0000313" key="2">
    <source>
        <dbReference type="EMBL" id="RAK69269.1"/>
    </source>
</evidence>